<feature type="transmembrane region" description="Helical" evidence="1">
    <location>
        <begin position="38"/>
        <end position="60"/>
    </location>
</feature>
<protein>
    <submittedName>
        <fullName evidence="2">Uncharacterized protein</fullName>
    </submittedName>
</protein>
<evidence type="ECO:0000313" key="3">
    <source>
        <dbReference type="Proteomes" id="UP000711047"/>
    </source>
</evidence>
<accession>A0ABX2DMJ0</accession>
<feature type="transmembrane region" description="Helical" evidence="1">
    <location>
        <begin position="6"/>
        <end position="26"/>
    </location>
</feature>
<dbReference type="Proteomes" id="UP000711047">
    <property type="component" value="Unassembled WGS sequence"/>
</dbReference>
<evidence type="ECO:0000313" key="2">
    <source>
        <dbReference type="EMBL" id="NQX45258.1"/>
    </source>
</evidence>
<comment type="caution">
    <text evidence="2">The sequence shown here is derived from an EMBL/GenBank/DDBJ whole genome shotgun (WGS) entry which is preliminary data.</text>
</comment>
<keyword evidence="1" id="KW-0472">Membrane</keyword>
<gene>
    <name evidence="2" type="ORF">HQN87_07930</name>
</gene>
<proteinExistence type="predicted"/>
<dbReference type="EMBL" id="JABMKX010000004">
    <property type="protein sequence ID" value="NQX45258.1"/>
    <property type="molecule type" value="Genomic_DNA"/>
</dbReference>
<keyword evidence="1" id="KW-1133">Transmembrane helix</keyword>
<sequence>MVRLLGSIAGMLLFSAILLLAVDVRIYSSRGWLREHKYATILAWSYGFLSLLLIIGLLIYV</sequence>
<keyword evidence="3" id="KW-1185">Reference proteome</keyword>
<dbReference type="RefSeq" id="WP_173130380.1">
    <property type="nucleotide sequence ID" value="NZ_JABMKX010000004.1"/>
</dbReference>
<keyword evidence="1" id="KW-0812">Transmembrane</keyword>
<organism evidence="2 3">
    <name type="scientific">Paenibacillus tritici</name>
    <dbReference type="NCBI Taxonomy" id="1873425"/>
    <lineage>
        <taxon>Bacteria</taxon>
        <taxon>Bacillati</taxon>
        <taxon>Bacillota</taxon>
        <taxon>Bacilli</taxon>
        <taxon>Bacillales</taxon>
        <taxon>Paenibacillaceae</taxon>
        <taxon>Paenibacillus</taxon>
    </lineage>
</organism>
<reference evidence="2 3" key="1">
    <citation type="submission" date="2020-05" db="EMBL/GenBank/DDBJ databases">
        <title>Paenibacillus glebae, sp. nov., Paenibacillus humi sp. nov., Paenibacillus pedi sp. nov., Paenibacillus terrestris sp. nov. and Paenibacillus terricola sp. nov., isolated from a forest top soil sample.</title>
        <authorList>
            <person name="Qi S."/>
            <person name="Carlier A."/>
            <person name="Cnockaert M."/>
            <person name="Vandamme P."/>
        </authorList>
    </citation>
    <scope>NUCLEOTIDE SEQUENCE [LARGE SCALE GENOMIC DNA]</scope>
    <source>
        <strain evidence="2 3">LMG 29502</strain>
    </source>
</reference>
<dbReference type="NCBIfam" id="NF042414">
    <property type="entry name" value="CLC_0170_fam"/>
    <property type="match status" value="1"/>
</dbReference>
<evidence type="ECO:0000256" key="1">
    <source>
        <dbReference type="SAM" id="Phobius"/>
    </source>
</evidence>
<name>A0ABX2DMJ0_9BACL</name>
<dbReference type="InterPro" id="IPR049971">
    <property type="entry name" value="CLC_0170-like"/>
</dbReference>